<feature type="domain" description="Pyruvate flavodoxin/ferredoxin oxidoreductase pyrimidine binding" evidence="2">
    <location>
        <begin position="13"/>
        <end position="236"/>
    </location>
</feature>
<dbReference type="Gene3D" id="3.40.50.970">
    <property type="match status" value="1"/>
</dbReference>
<gene>
    <name evidence="4" type="primary">porA</name>
    <name evidence="4" type="ORF">AMJ87_08175</name>
</gene>
<evidence type="ECO:0000256" key="1">
    <source>
        <dbReference type="ARBA" id="ARBA00023002"/>
    </source>
</evidence>
<dbReference type="Pfam" id="PF01855">
    <property type="entry name" value="POR_N"/>
    <property type="match status" value="1"/>
</dbReference>
<proteinExistence type="predicted"/>
<dbReference type="InterPro" id="IPR029061">
    <property type="entry name" value="THDP-binding"/>
</dbReference>
<dbReference type="Proteomes" id="UP000051096">
    <property type="component" value="Unassembled WGS sequence"/>
</dbReference>
<accession>A0A0S8GDY1</accession>
<protein>
    <submittedName>
        <fullName evidence="4">Pyruvate ferredoxin oxidoreductase</fullName>
    </submittedName>
</protein>
<comment type="caution">
    <text evidence="4">The sequence shown here is derived from an EMBL/GenBank/DDBJ whole genome shotgun (WGS) entry which is preliminary data.</text>
</comment>
<dbReference type="FunFam" id="3.40.50.970:FF:000012">
    <property type="entry name" value="Pyruvate:ferredoxin (Flavodoxin) oxidoreductase"/>
    <property type="match status" value="1"/>
</dbReference>
<dbReference type="EMBL" id="LJUO01000078">
    <property type="protein sequence ID" value="KPK70928.1"/>
    <property type="molecule type" value="Genomic_DNA"/>
</dbReference>
<dbReference type="AlphaFoldDB" id="A0A0S8GDY1"/>
<organism evidence="4 5">
    <name type="scientific">candidate division WOR_3 bacterium SM23_60</name>
    <dbReference type="NCBI Taxonomy" id="1703780"/>
    <lineage>
        <taxon>Bacteria</taxon>
        <taxon>Bacteria division WOR-3</taxon>
    </lineage>
</organism>
<evidence type="ECO:0000259" key="3">
    <source>
        <dbReference type="Pfam" id="PF17147"/>
    </source>
</evidence>
<dbReference type="Pfam" id="PF17147">
    <property type="entry name" value="PFOR_II"/>
    <property type="match status" value="1"/>
</dbReference>
<dbReference type="InterPro" id="IPR033412">
    <property type="entry name" value="PFOR_II"/>
</dbReference>
<evidence type="ECO:0000313" key="5">
    <source>
        <dbReference type="Proteomes" id="UP000051096"/>
    </source>
</evidence>
<dbReference type="SUPFAM" id="SSF52922">
    <property type="entry name" value="TK C-terminal domain-like"/>
    <property type="match status" value="1"/>
</dbReference>
<sequence length="390" mass="42912">MIVARTGNEAMAEAMRQINPDVVAAYPITPATEVVQLFSKFVHDGLVDTEFVPVESEHSACSACVGASASGARVMTSTASQGLALMHEILFIAAGLRLPIAICLVNRSLSSPINIHCDHSDTLASRDAGWLQIYTENAQEAYDTTIQLVKIAEQVLLPGIVSTDAFIISHGMERVELVDDKDVPAFLGERKVNYSLLDVDNPLTLGPLDLQDYFYEHKRSEIDAMDHVLPVIEKVQKEFGEKFGRYYPIVDEYKMDDAEVAILAMGSTGGTAKVAVERMREKGKKVGMIRCRVYRPFPKDAMTTALTKAKVIGILDRSDTLSSLGGHLYNDARSILYDSHTRPILKNYVYGLGGRDISIEEIESIYTELLGIQKSGAVDKDIVYFGVRGE</sequence>
<dbReference type="GO" id="GO:0006979">
    <property type="term" value="P:response to oxidative stress"/>
    <property type="evidence" value="ECO:0007669"/>
    <property type="project" value="TreeGrafter"/>
</dbReference>
<dbReference type="FunFam" id="3.40.50.920:FF:000010">
    <property type="entry name" value="Pyruvate ferredoxin oxidoreductase, alpha subunit"/>
    <property type="match status" value="1"/>
</dbReference>
<dbReference type="CDD" id="cd07034">
    <property type="entry name" value="TPP_PYR_PFOR_IOR-alpha_like"/>
    <property type="match status" value="1"/>
</dbReference>
<dbReference type="InterPro" id="IPR050722">
    <property type="entry name" value="Pyruvate:ferred/Flavod_OxRd"/>
</dbReference>
<dbReference type="Gene3D" id="3.40.50.920">
    <property type="match status" value="1"/>
</dbReference>
<dbReference type="GO" id="GO:0019752">
    <property type="term" value="P:carboxylic acid metabolic process"/>
    <property type="evidence" value="ECO:0007669"/>
    <property type="project" value="UniProtKB-ARBA"/>
</dbReference>
<dbReference type="PATRIC" id="fig|1703780.3.peg.499"/>
<dbReference type="SUPFAM" id="SSF52518">
    <property type="entry name" value="Thiamin diphosphate-binding fold (THDP-binding)"/>
    <property type="match status" value="1"/>
</dbReference>
<evidence type="ECO:0000259" key="2">
    <source>
        <dbReference type="Pfam" id="PF01855"/>
    </source>
</evidence>
<feature type="domain" description="Pyruvate:ferredoxin oxidoreductase core" evidence="3">
    <location>
        <begin position="258"/>
        <end position="362"/>
    </location>
</feature>
<dbReference type="GO" id="GO:0016903">
    <property type="term" value="F:oxidoreductase activity, acting on the aldehyde or oxo group of donors"/>
    <property type="evidence" value="ECO:0007669"/>
    <property type="project" value="UniProtKB-ARBA"/>
</dbReference>
<reference evidence="4 5" key="1">
    <citation type="journal article" date="2015" name="Microbiome">
        <title>Genomic resolution of linkages in carbon, nitrogen, and sulfur cycling among widespread estuary sediment bacteria.</title>
        <authorList>
            <person name="Baker B.J."/>
            <person name="Lazar C.S."/>
            <person name="Teske A.P."/>
            <person name="Dick G.J."/>
        </authorList>
    </citation>
    <scope>NUCLEOTIDE SEQUENCE [LARGE SCALE GENOMIC DNA]</scope>
    <source>
        <strain evidence="4">SM23_60</strain>
    </source>
</reference>
<keyword evidence="1" id="KW-0560">Oxidoreductase</keyword>
<dbReference type="PANTHER" id="PTHR32154">
    <property type="entry name" value="PYRUVATE-FLAVODOXIN OXIDOREDUCTASE-RELATED"/>
    <property type="match status" value="1"/>
</dbReference>
<dbReference type="InterPro" id="IPR009014">
    <property type="entry name" value="Transketo_C/PFOR_II"/>
</dbReference>
<dbReference type="InterPro" id="IPR002880">
    <property type="entry name" value="Pyrv_Fd/Flavodoxin_OxRdtase_N"/>
</dbReference>
<keyword evidence="4" id="KW-0670">Pyruvate</keyword>
<name>A0A0S8GDY1_UNCW3</name>
<dbReference type="PANTHER" id="PTHR32154:SF0">
    <property type="entry name" value="PYRUVATE-FLAVODOXIN OXIDOREDUCTASE-RELATED"/>
    <property type="match status" value="1"/>
</dbReference>
<evidence type="ECO:0000313" key="4">
    <source>
        <dbReference type="EMBL" id="KPK70928.1"/>
    </source>
</evidence>